<proteinExistence type="predicted"/>
<accession>A0ABS7YUD6</accession>
<dbReference type="Proteomes" id="UP001199044">
    <property type="component" value="Unassembled WGS sequence"/>
</dbReference>
<reference evidence="2" key="1">
    <citation type="submission" date="2023-07" db="EMBL/GenBank/DDBJ databases">
        <title>Molecular identification of indigenous halophilic bacteria isolated from red sea cost, biodegradation of synthetic dyes and assessment of degraded metabolite toxicity.</title>
        <authorList>
            <person name="Chaieb K."/>
            <person name="Altayb H.N."/>
        </authorList>
    </citation>
    <scope>NUCLEOTIDE SEQUENCE [LARGE SCALE GENOMIC DNA]</scope>
    <source>
        <strain evidence="2">K20</strain>
    </source>
</reference>
<dbReference type="EMBL" id="JAIWIU010000226">
    <property type="protein sequence ID" value="MCA2018988.1"/>
    <property type="molecule type" value="Genomic_DNA"/>
</dbReference>
<keyword evidence="2" id="KW-1185">Reference proteome</keyword>
<evidence type="ECO:0000313" key="2">
    <source>
        <dbReference type="Proteomes" id="UP001199044"/>
    </source>
</evidence>
<name>A0ABS7YUD6_9VIBR</name>
<gene>
    <name evidence="1" type="ORF">LDJ79_22940</name>
</gene>
<sequence>MTQSQCGQTYNDLALEPVVAHKVLGCGALCVDEQIEHLPLPTCGHSAIDSVVMTYCS</sequence>
<protein>
    <submittedName>
        <fullName evidence="1">Uncharacterized protein</fullName>
    </submittedName>
</protein>
<organism evidence="1 2">
    <name type="scientific">Vibrio tritonius</name>
    <dbReference type="NCBI Taxonomy" id="1435069"/>
    <lineage>
        <taxon>Bacteria</taxon>
        <taxon>Pseudomonadati</taxon>
        <taxon>Pseudomonadota</taxon>
        <taxon>Gammaproteobacteria</taxon>
        <taxon>Vibrionales</taxon>
        <taxon>Vibrionaceae</taxon>
        <taxon>Vibrio</taxon>
    </lineage>
</organism>
<dbReference type="RefSeq" id="WP_225252256.1">
    <property type="nucleotide sequence ID" value="NZ_JAIWIU010000226.1"/>
</dbReference>
<comment type="caution">
    <text evidence="1">The sequence shown here is derived from an EMBL/GenBank/DDBJ whole genome shotgun (WGS) entry which is preliminary data.</text>
</comment>
<evidence type="ECO:0000313" key="1">
    <source>
        <dbReference type="EMBL" id="MCA2018988.1"/>
    </source>
</evidence>